<protein>
    <submittedName>
        <fullName evidence="2">Uncharacterized protein</fullName>
    </submittedName>
</protein>
<name>A0A397JC02_9GLOM</name>
<organism evidence="2 3">
    <name type="scientific">Diversispora epigaea</name>
    <dbReference type="NCBI Taxonomy" id="1348612"/>
    <lineage>
        <taxon>Eukaryota</taxon>
        <taxon>Fungi</taxon>
        <taxon>Fungi incertae sedis</taxon>
        <taxon>Mucoromycota</taxon>
        <taxon>Glomeromycotina</taxon>
        <taxon>Glomeromycetes</taxon>
        <taxon>Diversisporales</taxon>
        <taxon>Diversisporaceae</taxon>
        <taxon>Diversispora</taxon>
    </lineage>
</organism>
<reference evidence="2 3" key="1">
    <citation type="submission" date="2018-08" db="EMBL/GenBank/DDBJ databases">
        <title>Genome and evolution of the arbuscular mycorrhizal fungus Diversispora epigaea (formerly Glomus versiforme) and its bacterial endosymbionts.</title>
        <authorList>
            <person name="Sun X."/>
            <person name="Fei Z."/>
            <person name="Harrison M."/>
        </authorList>
    </citation>
    <scope>NUCLEOTIDE SEQUENCE [LARGE SCALE GENOMIC DNA]</scope>
    <source>
        <strain evidence="2 3">IT104</strain>
    </source>
</reference>
<feature type="compositionally biased region" description="Basic and acidic residues" evidence="1">
    <location>
        <begin position="33"/>
        <end position="60"/>
    </location>
</feature>
<feature type="region of interest" description="Disordered" evidence="1">
    <location>
        <begin position="21"/>
        <end position="60"/>
    </location>
</feature>
<proteinExistence type="predicted"/>
<dbReference type="EMBL" id="PQFF01000061">
    <property type="protein sequence ID" value="RHZ85551.1"/>
    <property type="molecule type" value="Genomic_DNA"/>
</dbReference>
<sequence length="93" mass="10618">MCGEMHLQLISVYWGMSVGSQELPLEGGNNDQDQEKGKEAESKELVLNDQDQEKGKEAESKELVLVKTELSGPNLFKKFHREHHFCHSGEKKY</sequence>
<keyword evidence="3" id="KW-1185">Reference proteome</keyword>
<comment type="caution">
    <text evidence="2">The sequence shown here is derived from an EMBL/GenBank/DDBJ whole genome shotgun (WGS) entry which is preliminary data.</text>
</comment>
<accession>A0A397JC02</accession>
<evidence type="ECO:0000313" key="3">
    <source>
        <dbReference type="Proteomes" id="UP000266861"/>
    </source>
</evidence>
<gene>
    <name evidence="2" type="ORF">Glove_64g104</name>
</gene>
<evidence type="ECO:0000313" key="2">
    <source>
        <dbReference type="EMBL" id="RHZ85551.1"/>
    </source>
</evidence>
<dbReference type="Proteomes" id="UP000266861">
    <property type="component" value="Unassembled WGS sequence"/>
</dbReference>
<dbReference type="AlphaFoldDB" id="A0A397JC02"/>
<evidence type="ECO:0000256" key="1">
    <source>
        <dbReference type="SAM" id="MobiDB-lite"/>
    </source>
</evidence>